<feature type="domain" description="Metallo-beta-lactamase" evidence="2">
    <location>
        <begin position="305"/>
        <end position="361"/>
    </location>
</feature>
<evidence type="ECO:0000313" key="3">
    <source>
        <dbReference type="EMBL" id="KAK4213851.1"/>
    </source>
</evidence>
<dbReference type="AlphaFoldDB" id="A0AAN6Y7X6"/>
<dbReference type="GO" id="GO:0008270">
    <property type="term" value="F:zinc ion binding"/>
    <property type="evidence" value="ECO:0007669"/>
    <property type="project" value="InterPro"/>
</dbReference>
<reference evidence="3" key="1">
    <citation type="journal article" date="2023" name="Mol. Phylogenet. Evol.">
        <title>Genome-scale phylogeny and comparative genomics of the fungal order Sordariales.</title>
        <authorList>
            <person name="Hensen N."/>
            <person name="Bonometti L."/>
            <person name="Westerberg I."/>
            <person name="Brannstrom I.O."/>
            <person name="Guillou S."/>
            <person name="Cros-Aarteil S."/>
            <person name="Calhoun S."/>
            <person name="Haridas S."/>
            <person name="Kuo A."/>
            <person name="Mondo S."/>
            <person name="Pangilinan J."/>
            <person name="Riley R."/>
            <person name="LaButti K."/>
            <person name="Andreopoulos B."/>
            <person name="Lipzen A."/>
            <person name="Chen C."/>
            <person name="Yan M."/>
            <person name="Daum C."/>
            <person name="Ng V."/>
            <person name="Clum A."/>
            <person name="Steindorff A."/>
            <person name="Ohm R.A."/>
            <person name="Martin F."/>
            <person name="Silar P."/>
            <person name="Natvig D.O."/>
            <person name="Lalanne C."/>
            <person name="Gautier V."/>
            <person name="Ament-Velasquez S.L."/>
            <person name="Kruys A."/>
            <person name="Hutchinson M.I."/>
            <person name="Powell A.J."/>
            <person name="Barry K."/>
            <person name="Miller A.N."/>
            <person name="Grigoriev I.V."/>
            <person name="Debuchy R."/>
            <person name="Gladieux P."/>
            <person name="Hiltunen Thoren M."/>
            <person name="Johannesson H."/>
        </authorList>
    </citation>
    <scope>NUCLEOTIDE SEQUENCE</scope>
    <source>
        <strain evidence="3">PSN293</strain>
    </source>
</reference>
<proteinExistence type="predicted"/>
<feature type="binding site" evidence="1">
    <location>
        <position position="338"/>
    </location>
    <ligand>
        <name>an N-acyl-1,2-diacyl-sn-glycero-3-phosphoethanolamine</name>
        <dbReference type="ChEBI" id="CHEBI:62537"/>
    </ligand>
</feature>
<dbReference type="SUPFAM" id="SSF56281">
    <property type="entry name" value="Metallo-hydrolase/oxidoreductase"/>
    <property type="match status" value="1"/>
</dbReference>
<dbReference type="GO" id="GO:0005737">
    <property type="term" value="C:cytoplasm"/>
    <property type="evidence" value="ECO:0007669"/>
    <property type="project" value="TreeGrafter"/>
</dbReference>
<name>A0AAN6Y7X6_9PEZI</name>
<evidence type="ECO:0000256" key="1">
    <source>
        <dbReference type="PIRSR" id="PIRSR038896-50"/>
    </source>
</evidence>
<accession>A0AAN6Y7X6</accession>
<sequence length="404" mass="44865">MSPPHCTVAKLDFGVLPVPDDDTQSHHVLGKDERHVRFQNPYPSAGPTVYPLPTALKLLRGSITGKMPSPSIKNAADVIPVSKQSPHLNPPSPSQTLRATWLGHAAYHVAFPSTNPDSNVTGLRVLFDPVFESRCSGVQWAGPKRFTPAPCTSSEVAPNIDIICISHSHYDHLSYNTISEIARQNPGVHFFVGLGLKSWFVNQCSIPDKNVTELDWWEGAELNLSRGEETIKAQISCLPSQHASGRTLGDKDTTLWASWSIESSGKKIWFAGDTGYRVIPSELEHHPDFDSIDDYGKEYEDLPRCPSFKEIGELRGPFDLGLIPIGAYKPRWMWSSVHANPRDAVEIFKDTKCKKAMGIHWGTWVLTSEEIDEPPRLLREALKSCGIEETGVFDICAIGETREF</sequence>
<dbReference type="GO" id="GO:0070290">
    <property type="term" value="F:N-acylphosphatidylethanolamine-specific phospholipase D activity"/>
    <property type="evidence" value="ECO:0007669"/>
    <property type="project" value="InterPro"/>
</dbReference>
<dbReference type="PANTHER" id="PTHR15032">
    <property type="entry name" value="N-ACYL-PHOSPHATIDYLETHANOLAMINE-HYDROLYZING PHOSPHOLIPASE D"/>
    <property type="match status" value="1"/>
</dbReference>
<dbReference type="InterPro" id="IPR036866">
    <property type="entry name" value="RibonucZ/Hydroxyglut_hydro"/>
</dbReference>
<keyword evidence="4" id="KW-1185">Reference proteome</keyword>
<dbReference type="PANTHER" id="PTHR15032:SF4">
    <property type="entry name" value="N-ACYL-PHOSPHATIDYLETHANOLAMINE-HYDROLYZING PHOSPHOLIPASE D"/>
    <property type="match status" value="1"/>
</dbReference>
<evidence type="ECO:0000259" key="2">
    <source>
        <dbReference type="Pfam" id="PF12706"/>
    </source>
</evidence>
<comment type="caution">
    <text evidence="3">The sequence shown here is derived from an EMBL/GenBank/DDBJ whole genome shotgun (WGS) entry which is preliminary data.</text>
</comment>
<gene>
    <name evidence="3" type="ORF">QBC37DRAFT_285173</name>
</gene>
<feature type="binding site" evidence="1">
    <location>
        <position position="170"/>
    </location>
    <ligand>
        <name>an N-acyl-1,2-diacyl-sn-glycero-3-phosphoethanolamine</name>
        <dbReference type="ChEBI" id="CHEBI:62537"/>
    </ligand>
</feature>
<dbReference type="GO" id="GO:0070292">
    <property type="term" value="P:N-acylphosphatidylethanolamine metabolic process"/>
    <property type="evidence" value="ECO:0007669"/>
    <property type="project" value="TreeGrafter"/>
</dbReference>
<dbReference type="InterPro" id="IPR001279">
    <property type="entry name" value="Metallo-B-lactamas"/>
</dbReference>
<protein>
    <submittedName>
        <fullName evidence="3">Beta-lactamase superfamily domain-containing protein</fullName>
    </submittedName>
</protein>
<dbReference type="PIRSF" id="PIRSF038896">
    <property type="entry name" value="NAPE-PLD"/>
    <property type="match status" value="1"/>
</dbReference>
<organism evidence="3 4">
    <name type="scientific">Rhypophila decipiens</name>
    <dbReference type="NCBI Taxonomy" id="261697"/>
    <lineage>
        <taxon>Eukaryota</taxon>
        <taxon>Fungi</taxon>
        <taxon>Dikarya</taxon>
        <taxon>Ascomycota</taxon>
        <taxon>Pezizomycotina</taxon>
        <taxon>Sordariomycetes</taxon>
        <taxon>Sordariomycetidae</taxon>
        <taxon>Sordariales</taxon>
        <taxon>Naviculisporaceae</taxon>
        <taxon>Rhypophila</taxon>
    </lineage>
</organism>
<dbReference type="Proteomes" id="UP001301769">
    <property type="component" value="Unassembled WGS sequence"/>
</dbReference>
<dbReference type="Pfam" id="PF12706">
    <property type="entry name" value="Lactamase_B_2"/>
    <property type="match status" value="2"/>
</dbReference>
<evidence type="ECO:0000313" key="4">
    <source>
        <dbReference type="Proteomes" id="UP001301769"/>
    </source>
</evidence>
<dbReference type="InterPro" id="IPR024884">
    <property type="entry name" value="NAPE-PLD"/>
</dbReference>
<feature type="domain" description="Metallo-beta-lactamase" evidence="2">
    <location>
        <begin position="124"/>
        <end position="289"/>
    </location>
</feature>
<dbReference type="Gene3D" id="3.60.15.10">
    <property type="entry name" value="Ribonuclease Z/Hydroxyacylglutathione hydrolase-like"/>
    <property type="match status" value="1"/>
</dbReference>
<reference evidence="3" key="2">
    <citation type="submission" date="2023-05" db="EMBL/GenBank/DDBJ databases">
        <authorList>
            <consortium name="Lawrence Berkeley National Laboratory"/>
            <person name="Steindorff A."/>
            <person name="Hensen N."/>
            <person name="Bonometti L."/>
            <person name="Westerberg I."/>
            <person name="Brannstrom I.O."/>
            <person name="Guillou S."/>
            <person name="Cros-Aarteil S."/>
            <person name="Calhoun S."/>
            <person name="Haridas S."/>
            <person name="Kuo A."/>
            <person name="Mondo S."/>
            <person name="Pangilinan J."/>
            <person name="Riley R."/>
            <person name="Labutti K."/>
            <person name="Andreopoulos B."/>
            <person name="Lipzen A."/>
            <person name="Chen C."/>
            <person name="Yanf M."/>
            <person name="Daum C."/>
            <person name="Ng V."/>
            <person name="Clum A."/>
            <person name="Ohm R."/>
            <person name="Martin F."/>
            <person name="Silar P."/>
            <person name="Natvig D."/>
            <person name="Lalanne C."/>
            <person name="Gautier V."/>
            <person name="Ament-Velasquez S.L."/>
            <person name="Kruys A."/>
            <person name="Hutchinson M.I."/>
            <person name="Powell A.J."/>
            <person name="Barry K."/>
            <person name="Miller A.N."/>
            <person name="Grigoriev I.V."/>
            <person name="Debuchy R."/>
            <person name="Gladieux P."/>
            <person name="Thoren M.H."/>
            <person name="Johannesson H."/>
        </authorList>
    </citation>
    <scope>NUCLEOTIDE SEQUENCE</scope>
    <source>
        <strain evidence="3">PSN293</strain>
    </source>
</reference>
<dbReference type="GO" id="GO:0070291">
    <property type="term" value="P:N-acylethanolamine metabolic process"/>
    <property type="evidence" value="ECO:0007669"/>
    <property type="project" value="TreeGrafter"/>
</dbReference>
<dbReference type="EMBL" id="MU858103">
    <property type="protein sequence ID" value="KAK4213851.1"/>
    <property type="molecule type" value="Genomic_DNA"/>
</dbReference>